<reference evidence="13 14" key="1">
    <citation type="submission" date="2020-12" db="EMBL/GenBank/DDBJ databases">
        <title>Concerted genomic and epigenomic changes stabilize Arabidopsis allopolyploids.</title>
        <authorList>
            <person name="Chen Z."/>
        </authorList>
    </citation>
    <scope>NUCLEOTIDE SEQUENCE [LARGE SCALE GENOMIC DNA]</scope>
    <source>
        <strain evidence="13">As9502</strain>
        <tissue evidence="13">Leaf</tissue>
    </source>
</reference>
<dbReference type="Pfam" id="PF02892">
    <property type="entry name" value="zf-BED"/>
    <property type="match status" value="1"/>
</dbReference>
<keyword evidence="5" id="KW-0862">Zinc</keyword>
<dbReference type="OrthoDB" id="1742011at2759"/>
<dbReference type="InterPro" id="IPR052035">
    <property type="entry name" value="ZnF_BED_domain_contain"/>
</dbReference>
<protein>
    <submittedName>
        <fullName evidence="13">Ribonuclease H-like superfamily</fullName>
    </submittedName>
</protein>
<dbReference type="InterPro" id="IPR025525">
    <property type="entry name" value="hAT-like_transposase_RNase-H"/>
</dbReference>
<sequence length="702" mass="79700">MADSSQDPNPGEKRNATDDPSSTAKKQNVQRSDVWDHFTKLKNDPVKCGCNYCGAILGCKPSSGTSTLRNHNKICKAYLNFKQSETQKKLARKESGGLDVVKYCPIACRSALAKMIVLDELPFVFVEKVRFSNFCKAAIPQFTIPSRRTIARDIVELYYREKAMLMSFFSAYKQRVCLATDIWTAPTTSVSYMVVTAHFIDPNWCLHRKVISFKPISNHRGETIGNQLVSCLDEWGIQKVFTVTVDYASANDSGIKHLKENVNFSGDESLILGGEYMHVRCAAHILNLIVRDGLAKINKSVVAIRNAVKYVRSSDKRFKSFHMRLGLDKKVSRCSLPLDCTTRWNSTYLMLDRALTYRSTFDKLGFEDRPYDTYFQEEENGVKILGPPTSVDWDDVTRLVGFLEGFYQSTLVFSAYSKVTSNTCYDEICTIEAHLTAMKKSQDKDVQSMVTPMKEKFDKYWDGVKKINKMLIIASVLDPRCKMEFVTSCFEDKYGKGSTTTETLKKEVLDLLDKLFDTYSGFRTKKMDGSSSSSQDGSVVEPVVSCEIGRGFRNTKFSRYSQMQSQKKNDDVANELTIYLLENVEVPQPNPLGLPYDILSWWKTNSTKFPILAELARDVLAFPVSNVSSESVFSTGDRILDPYRSSLTPFMVETLILMQNWLKTSSYYSDACVDIGKMLEEPEYMESLHEEINRQLEEANRG</sequence>
<keyword evidence="9" id="KW-0539">Nucleus</keyword>
<keyword evidence="4 10" id="KW-0863">Zinc-finger</keyword>
<evidence type="ECO:0000256" key="4">
    <source>
        <dbReference type="ARBA" id="ARBA00022771"/>
    </source>
</evidence>
<comment type="caution">
    <text evidence="13">The sequence shown here is derived from an EMBL/GenBank/DDBJ whole genome shotgun (WGS) entry which is preliminary data.</text>
</comment>
<dbReference type="EMBL" id="JAEFBJ010000006">
    <property type="protein sequence ID" value="KAG7599402.1"/>
    <property type="molecule type" value="Genomic_DNA"/>
</dbReference>
<comment type="subcellular location">
    <subcellularLocation>
        <location evidence="1">Nucleus</location>
    </subcellularLocation>
</comment>
<evidence type="ECO:0000256" key="1">
    <source>
        <dbReference type="ARBA" id="ARBA00004123"/>
    </source>
</evidence>
<dbReference type="Pfam" id="PF05699">
    <property type="entry name" value="Dimer_Tnp_hAT"/>
    <property type="match status" value="1"/>
</dbReference>
<dbReference type="PROSITE" id="PS50808">
    <property type="entry name" value="ZF_BED"/>
    <property type="match status" value="1"/>
</dbReference>
<comment type="subunit">
    <text evidence="2">Homodimer.</text>
</comment>
<evidence type="ECO:0000256" key="11">
    <source>
        <dbReference type="SAM" id="MobiDB-lite"/>
    </source>
</evidence>
<evidence type="ECO:0000256" key="5">
    <source>
        <dbReference type="ARBA" id="ARBA00022833"/>
    </source>
</evidence>
<dbReference type="GO" id="GO:0046983">
    <property type="term" value="F:protein dimerization activity"/>
    <property type="evidence" value="ECO:0007669"/>
    <property type="project" value="InterPro"/>
</dbReference>
<dbReference type="GO" id="GO:0005634">
    <property type="term" value="C:nucleus"/>
    <property type="evidence" value="ECO:0007669"/>
    <property type="project" value="UniProtKB-SubCell"/>
</dbReference>
<name>A0A8T2CMB0_ARASU</name>
<evidence type="ECO:0000256" key="3">
    <source>
        <dbReference type="ARBA" id="ARBA00022723"/>
    </source>
</evidence>
<evidence type="ECO:0000313" key="14">
    <source>
        <dbReference type="Proteomes" id="UP000694251"/>
    </source>
</evidence>
<evidence type="ECO:0000256" key="7">
    <source>
        <dbReference type="ARBA" id="ARBA00023125"/>
    </source>
</evidence>
<keyword evidence="14" id="KW-1185">Reference proteome</keyword>
<keyword evidence="3" id="KW-0479">Metal-binding</keyword>
<evidence type="ECO:0000256" key="10">
    <source>
        <dbReference type="PROSITE-ProRule" id="PRU00027"/>
    </source>
</evidence>
<accession>A0A8T2CMB0</accession>
<feature type="region of interest" description="Disordered" evidence="11">
    <location>
        <begin position="1"/>
        <end position="30"/>
    </location>
</feature>
<proteinExistence type="predicted"/>
<feature type="domain" description="BED-type" evidence="12">
    <location>
        <begin position="29"/>
        <end position="71"/>
    </location>
</feature>
<evidence type="ECO:0000313" key="13">
    <source>
        <dbReference type="EMBL" id="KAG7599402.1"/>
    </source>
</evidence>
<dbReference type="InterPro" id="IPR003656">
    <property type="entry name" value="Znf_BED"/>
</dbReference>
<organism evidence="13 14">
    <name type="scientific">Arabidopsis suecica</name>
    <name type="common">Swedish thale-cress</name>
    <name type="synonym">Cardaminopsis suecica</name>
    <dbReference type="NCBI Taxonomy" id="45249"/>
    <lineage>
        <taxon>Eukaryota</taxon>
        <taxon>Viridiplantae</taxon>
        <taxon>Streptophyta</taxon>
        <taxon>Embryophyta</taxon>
        <taxon>Tracheophyta</taxon>
        <taxon>Spermatophyta</taxon>
        <taxon>Magnoliopsida</taxon>
        <taxon>eudicotyledons</taxon>
        <taxon>Gunneridae</taxon>
        <taxon>Pentapetalae</taxon>
        <taxon>rosids</taxon>
        <taxon>malvids</taxon>
        <taxon>Brassicales</taxon>
        <taxon>Brassicaceae</taxon>
        <taxon>Camelineae</taxon>
        <taxon>Arabidopsis</taxon>
    </lineage>
</organism>
<evidence type="ECO:0000256" key="8">
    <source>
        <dbReference type="ARBA" id="ARBA00023163"/>
    </source>
</evidence>
<evidence type="ECO:0000256" key="2">
    <source>
        <dbReference type="ARBA" id="ARBA00011738"/>
    </source>
</evidence>
<dbReference type="PANTHER" id="PTHR46481:SF2">
    <property type="entry name" value="BED-TYPE DOMAIN-CONTAINING PROTEIN"/>
    <property type="match status" value="1"/>
</dbReference>
<dbReference type="Pfam" id="PF14372">
    <property type="entry name" value="hAT-like_RNase-H"/>
    <property type="match status" value="1"/>
</dbReference>
<dbReference type="GO" id="GO:0008270">
    <property type="term" value="F:zinc ion binding"/>
    <property type="evidence" value="ECO:0007669"/>
    <property type="project" value="UniProtKB-KW"/>
</dbReference>
<keyword evidence="8" id="KW-0804">Transcription</keyword>
<evidence type="ECO:0000256" key="6">
    <source>
        <dbReference type="ARBA" id="ARBA00023015"/>
    </source>
</evidence>
<dbReference type="GO" id="GO:0003677">
    <property type="term" value="F:DNA binding"/>
    <property type="evidence" value="ECO:0007669"/>
    <property type="project" value="UniProtKB-KW"/>
</dbReference>
<evidence type="ECO:0000256" key="9">
    <source>
        <dbReference type="ARBA" id="ARBA00023242"/>
    </source>
</evidence>
<keyword evidence="7" id="KW-0238">DNA-binding</keyword>
<dbReference type="InterPro" id="IPR008906">
    <property type="entry name" value="HATC_C_dom"/>
</dbReference>
<dbReference type="Proteomes" id="UP000694251">
    <property type="component" value="Chromosome 6"/>
</dbReference>
<gene>
    <name evidence="13" type="ORF">ISN44_As06g035860</name>
</gene>
<dbReference type="AlphaFoldDB" id="A0A8T2CMB0"/>
<feature type="compositionally biased region" description="Polar residues" evidence="11">
    <location>
        <begin position="18"/>
        <end position="30"/>
    </location>
</feature>
<keyword evidence="6" id="KW-0805">Transcription regulation</keyword>
<evidence type="ECO:0000259" key="12">
    <source>
        <dbReference type="PROSITE" id="PS50808"/>
    </source>
</evidence>
<dbReference type="PANTHER" id="PTHR46481">
    <property type="entry name" value="ZINC FINGER BED DOMAIN-CONTAINING PROTEIN 4"/>
    <property type="match status" value="1"/>
</dbReference>
<dbReference type="SMART" id="SM00614">
    <property type="entry name" value="ZnF_BED"/>
    <property type="match status" value="1"/>
</dbReference>